<name>A0ABY6TQD5_BIOOC</name>
<protein>
    <submittedName>
        <fullName evidence="2">Uncharacterized protein</fullName>
    </submittedName>
</protein>
<feature type="compositionally biased region" description="Basic and acidic residues" evidence="1">
    <location>
        <begin position="102"/>
        <end position="119"/>
    </location>
</feature>
<dbReference type="Proteomes" id="UP000766486">
    <property type="component" value="Unassembled WGS sequence"/>
</dbReference>
<sequence>MSLIQRLSKAAPLAVTSTRPFSSTRVLRFPYKDTQDRESLRPDVTEHTTTARDSEIAEQHPETSFDPKTTSPEGQYKVAGKGSKEGNPLEASGANQPLSKPQGDEKASSKSGRGKETSKTGKPSRASGAPKNGNPRDSRR</sequence>
<evidence type="ECO:0000313" key="2">
    <source>
        <dbReference type="EMBL" id="VUC20845.1"/>
    </source>
</evidence>
<feature type="compositionally biased region" description="Polar residues" evidence="1">
    <location>
        <begin position="15"/>
        <end position="25"/>
    </location>
</feature>
<proteinExistence type="predicted"/>
<evidence type="ECO:0000256" key="1">
    <source>
        <dbReference type="SAM" id="MobiDB-lite"/>
    </source>
</evidence>
<accession>A0ABY6TQD5</accession>
<feature type="compositionally biased region" description="Basic and acidic residues" evidence="1">
    <location>
        <begin position="30"/>
        <end position="65"/>
    </location>
</feature>
<dbReference type="PANTHER" id="PTHR42090:SF1">
    <property type="match status" value="1"/>
</dbReference>
<evidence type="ECO:0000313" key="3">
    <source>
        <dbReference type="Proteomes" id="UP000766486"/>
    </source>
</evidence>
<comment type="caution">
    <text evidence="2">The sequence shown here is derived from an EMBL/GenBank/DDBJ whole genome shotgun (WGS) entry which is preliminary data.</text>
</comment>
<dbReference type="EMBL" id="CABFNS010000283">
    <property type="protein sequence ID" value="VUC20845.1"/>
    <property type="molecule type" value="Genomic_DNA"/>
</dbReference>
<organism evidence="2 3">
    <name type="scientific">Bionectria ochroleuca</name>
    <name type="common">Gliocladium roseum</name>
    <dbReference type="NCBI Taxonomy" id="29856"/>
    <lineage>
        <taxon>Eukaryota</taxon>
        <taxon>Fungi</taxon>
        <taxon>Dikarya</taxon>
        <taxon>Ascomycota</taxon>
        <taxon>Pezizomycotina</taxon>
        <taxon>Sordariomycetes</taxon>
        <taxon>Hypocreomycetidae</taxon>
        <taxon>Hypocreales</taxon>
        <taxon>Bionectriaceae</taxon>
        <taxon>Clonostachys</taxon>
    </lineage>
</organism>
<reference evidence="2 3" key="1">
    <citation type="submission" date="2019-06" db="EMBL/GenBank/DDBJ databases">
        <authorList>
            <person name="Broberg M."/>
        </authorList>
    </citation>
    <scope>NUCLEOTIDE SEQUENCE [LARGE SCALE GENOMIC DNA]</scope>
</reference>
<feature type="region of interest" description="Disordered" evidence="1">
    <location>
        <begin position="1"/>
        <end position="140"/>
    </location>
</feature>
<keyword evidence="3" id="KW-1185">Reference proteome</keyword>
<gene>
    <name evidence="2" type="ORF">CLO192961_LOCUS34531</name>
</gene>
<dbReference type="PANTHER" id="PTHR42090">
    <property type="match status" value="1"/>
</dbReference>